<dbReference type="PANTHER" id="PTHR11706">
    <property type="entry name" value="SOLUTE CARRIER PROTEIN FAMILY 11 MEMBER"/>
    <property type="match status" value="1"/>
</dbReference>
<feature type="transmembrane region" description="Helical" evidence="5">
    <location>
        <begin position="213"/>
        <end position="231"/>
    </location>
</feature>
<dbReference type="SUPFAM" id="SSF52402">
    <property type="entry name" value="Adenine nucleotide alpha hydrolases-like"/>
    <property type="match status" value="1"/>
</dbReference>
<dbReference type="NCBIfam" id="NF001923">
    <property type="entry name" value="PRK00701.1"/>
    <property type="match status" value="1"/>
</dbReference>
<dbReference type="NCBIfam" id="TIGR01197">
    <property type="entry name" value="nramp"/>
    <property type="match status" value="1"/>
</dbReference>
<keyword evidence="5" id="KW-0769">Symport</keyword>
<comment type="similarity">
    <text evidence="5">Belongs to the NRAMP family.</text>
</comment>
<protein>
    <recommendedName>
        <fullName evidence="5">Divalent metal cation transporter MntH</fullName>
    </recommendedName>
</protein>
<feature type="transmembrane region" description="Helical" evidence="5">
    <location>
        <begin position="413"/>
        <end position="431"/>
    </location>
</feature>
<reference evidence="7 8" key="1">
    <citation type="submission" date="2023-03" db="EMBL/GenBank/DDBJ databases">
        <title>Paludisphaera mucosa sp. nov. a novel planctomycete from northern fen.</title>
        <authorList>
            <person name="Ivanova A."/>
        </authorList>
    </citation>
    <scope>NUCLEOTIDE SEQUENCE [LARGE SCALE GENOMIC DNA]</scope>
    <source>
        <strain evidence="7 8">Pla2</strain>
    </source>
</reference>
<evidence type="ECO:0000256" key="3">
    <source>
        <dbReference type="ARBA" id="ARBA00022989"/>
    </source>
</evidence>
<feature type="transmembrane region" description="Helical" evidence="5">
    <location>
        <begin position="174"/>
        <end position="193"/>
    </location>
</feature>
<evidence type="ECO:0000256" key="2">
    <source>
        <dbReference type="ARBA" id="ARBA00022692"/>
    </source>
</evidence>
<dbReference type="Pfam" id="PF00582">
    <property type="entry name" value="Usp"/>
    <property type="match status" value="1"/>
</dbReference>
<keyword evidence="5" id="KW-1003">Cell membrane</keyword>
<sequence>MAVVEDVGSDRRSLEEVHGSVDVPSGGGRFGRFRRMFSFMGPAYLVSVGYMDPGNWATDLEGGARFGYALLWVLLMSNVMALLLQTLAARLGVVTRHDLAQACRAEYSPRVNAILWVLAEIAIAATDLAEILGTIIALKLMFGMPMLLGCVITAFDTFLLLYLQRWGMRKMEAVILALVATIGACFLIQVFMARPDLGAMAVGLRPSLPPGSLVVAIGILGATVMPHNLYLHSALVQTRRIGADKRSKATACRFYLIDSTVALNAAFFVNSAILVLSAAVFHAHGNEVATIEEAYELLPGFLGAAAPILFGVALLCAGQSSTLTGTLAGQIVMEGYLHLRIAPWLRRLITRLIALIPAVVVIALAGERSTQSLLVLSQVVLSLQLSFAVIPLIHFTSNRRNMGPFATPWWGQILAWAIAAVIVGLNGYLVFDQVLEWTAAAAASGIRLGPIPLAWPVAGVLWGVTAGVATLLGWVLIKPIVRPSPAWSLPTRTEMDWEEALRPRPMGRIGVALEHTSADVEILNRAISLVQGQGGQGELVLLHVVDSPVSVLHGPETADLETSADADYLDGLVRALTDQGYRASPSLLHGPNPARTLVEHLRERPVDILVVGSHGHGWVRDLLYGETVDRVRHSLDVPMLIARPGPQAGPDA</sequence>
<dbReference type="HAMAP" id="MF_00221">
    <property type="entry name" value="NRAMP"/>
    <property type="match status" value="1"/>
</dbReference>
<feature type="transmembrane region" description="Helical" evidence="5">
    <location>
        <begin position="372"/>
        <end position="393"/>
    </location>
</feature>
<evidence type="ECO:0000256" key="4">
    <source>
        <dbReference type="ARBA" id="ARBA00023136"/>
    </source>
</evidence>
<evidence type="ECO:0000313" key="7">
    <source>
        <dbReference type="EMBL" id="MDG3006806.1"/>
    </source>
</evidence>
<dbReference type="PANTHER" id="PTHR11706:SF75">
    <property type="entry name" value="ETHYLENE-INSENSITIVE PROTEIN 2"/>
    <property type="match status" value="1"/>
</dbReference>
<comment type="subcellular location">
    <subcellularLocation>
        <location evidence="5">Cell membrane</location>
        <topology evidence="5">Multi-pass membrane protein</topology>
    </subcellularLocation>
    <subcellularLocation>
        <location evidence="1">Membrane</location>
        <topology evidence="1">Multi-pass membrane protein</topology>
    </subcellularLocation>
</comment>
<evidence type="ECO:0000313" key="8">
    <source>
        <dbReference type="Proteomes" id="UP001216907"/>
    </source>
</evidence>
<dbReference type="Proteomes" id="UP001216907">
    <property type="component" value="Unassembled WGS sequence"/>
</dbReference>
<dbReference type="EMBL" id="JARRAG010000002">
    <property type="protein sequence ID" value="MDG3006806.1"/>
    <property type="molecule type" value="Genomic_DNA"/>
</dbReference>
<dbReference type="PRINTS" id="PR00447">
    <property type="entry name" value="NATRESASSCMP"/>
</dbReference>
<keyword evidence="8" id="KW-1185">Reference proteome</keyword>
<dbReference type="InterPro" id="IPR014729">
    <property type="entry name" value="Rossmann-like_a/b/a_fold"/>
</dbReference>
<keyword evidence="2 5" id="KW-0812">Transmembrane</keyword>
<dbReference type="NCBIfam" id="NF037982">
    <property type="entry name" value="Nramp_1"/>
    <property type="match status" value="1"/>
</dbReference>
<feature type="transmembrane region" description="Helical" evidence="5">
    <location>
        <begin position="142"/>
        <end position="162"/>
    </location>
</feature>
<name>A0ABT6FH44_9BACT</name>
<evidence type="ECO:0000256" key="5">
    <source>
        <dbReference type="HAMAP-Rule" id="MF_00221"/>
    </source>
</evidence>
<keyword evidence="3 5" id="KW-1133">Transmembrane helix</keyword>
<gene>
    <name evidence="5" type="primary">mntH</name>
    <name evidence="7" type="ORF">PZE19_23800</name>
</gene>
<feature type="domain" description="UspA" evidence="6">
    <location>
        <begin position="507"/>
        <end position="643"/>
    </location>
</feature>
<feature type="transmembrane region" description="Helical" evidence="5">
    <location>
        <begin position="451"/>
        <end position="477"/>
    </location>
</feature>
<keyword evidence="5" id="KW-0406">Ion transport</keyword>
<evidence type="ECO:0000259" key="6">
    <source>
        <dbReference type="Pfam" id="PF00582"/>
    </source>
</evidence>
<proteinExistence type="inferred from homology"/>
<dbReference type="RefSeq" id="WP_277863097.1">
    <property type="nucleotide sequence ID" value="NZ_JARRAG010000002.1"/>
</dbReference>
<feature type="transmembrane region" description="Helical" evidence="5">
    <location>
        <begin position="348"/>
        <end position="366"/>
    </location>
</feature>
<dbReference type="Pfam" id="PF01566">
    <property type="entry name" value="Nramp"/>
    <property type="match status" value="1"/>
</dbReference>
<accession>A0ABT6FH44</accession>
<feature type="transmembrane region" description="Helical" evidence="5">
    <location>
        <begin position="301"/>
        <end position="327"/>
    </location>
</feature>
<organism evidence="7 8">
    <name type="scientific">Paludisphaera mucosa</name>
    <dbReference type="NCBI Taxonomy" id="3030827"/>
    <lineage>
        <taxon>Bacteria</taxon>
        <taxon>Pseudomonadati</taxon>
        <taxon>Planctomycetota</taxon>
        <taxon>Planctomycetia</taxon>
        <taxon>Isosphaerales</taxon>
        <taxon>Isosphaeraceae</taxon>
        <taxon>Paludisphaera</taxon>
    </lineage>
</organism>
<dbReference type="InterPro" id="IPR006016">
    <property type="entry name" value="UspA"/>
</dbReference>
<keyword evidence="4 5" id="KW-0472">Membrane</keyword>
<keyword evidence="5" id="KW-0813">Transport</keyword>
<feature type="transmembrane region" description="Helical" evidence="5">
    <location>
        <begin position="252"/>
        <end position="281"/>
    </location>
</feature>
<dbReference type="InterPro" id="IPR001046">
    <property type="entry name" value="NRAMP_fam"/>
</dbReference>
<feature type="transmembrane region" description="Helical" evidence="5">
    <location>
        <begin position="113"/>
        <end position="136"/>
    </location>
</feature>
<evidence type="ECO:0000256" key="1">
    <source>
        <dbReference type="ARBA" id="ARBA00004141"/>
    </source>
</evidence>
<comment type="caution">
    <text evidence="7">The sequence shown here is derived from an EMBL/GenBank/DDBJ whole genome shotgun (WGS) entry which is preliminary data.</text>
</comment>
<dbReference type="CDD" id="cd00293">
    <property type="entry name" value="USP-like"/>
    <property type="match status" value="1"/>
</dbReference>
<comment type="function">
    <text evidence="5">H(+)-stimulated, divalent metal cation uptake system.</text>
</comment>
<feature type="transmembrane region" description="Helical" evidence="5">
    <location>
        <begin position="71"/>
        <end position="93"/>
    </location>
</feature>
<dbReference type="Gene3D" id="3.40.50.620">
    <property type="entry name" value="HUPs"/>
    <property type="match status" value="1"/>
</dbReference>